<keyword evidence="1" id="KW-0472">Membrane</keyword>
<gene>
    <name evidence="2" type="ORF">SUNI508_03687</name>
</gene>
<keyword evidence="3" id="KW-1185">Reference proteome</keyword>
<comment type="caution">
    <text evidence="2">The sequence shown here is derived from an EMBL/GenBank/DDBJ whole genome shotgun (WGS) entry which is preliminary data.</text>
</comment>
<feature type="transmembrane region" description="Helical" evidence="1">
    <location>
        <begin position="127"/>
        <end position="148"/>
    </location>
</feature>
<proteinExistence type="predicted"/>
<evidence type="ECO:0000313" key="3">
    <source>
        <dbReference type="Proteomes" id="UP001408356"/>
    </source>
</evidence>
<feature type="transmembrane region" description="Helical" evidence="1">
    <location>
        <begin position="100"/>
        <end position="120"/>
    </location>
</feature>
<name>A0ABR2VCG1_9PEZI</name>
<keyword evidence="1" id="KW-0812">Transmembrane</keyword>
<organism evidence="2 3">
    <name type="scientific">Seiridium unicorne</name>
    <dbReference type="NCBI Taxonomy" id="138068"/>
    <lineage>
        <taxon>Eukaryota</taxon>
        <taxon>Fungi</taxon>
        <taxon>Dikarya</taxon>
        <taxon>Ascomycota</taxon>
        <taxon>Pezizomycotina</taxon>
        <taxon>Sordariomycetes</taxon>
        <taxon>Xylariomycetidae</taxon>
        <taxon>Amphisphaeriales</taxon>
        <taxon>Sporocadaceae</taxon>
        <taxon>Seiridium</taxon>
    </lineage>
</organism>
<dbReference type="InterPro" id="IPR036259">
    <property type="entry name" value="MFS_trans_sf"/>
</dbReference>
<dbReference type="SUPFAM" id="SSF103473">
    <property type="entry name" value="MFS general substrate transporter"/>
    <property type="match status" value="1"/>
</dbReference>
<keyword evidence="1" id="KW-1133">Transmembrane helix</keyword>
<feature type="transmembrane region" description="Helical" evidence="1">
    <location>
        <begin position="154"/>
        <end position="172"/>
    </location>
</feature>
<accession>A0ABR2VCG1</accession>
<dbReference type="EMBL" id="JARVKF010000046">
    <property type="protein sequence ID" value="KAK9424199.1"/>
    <property type="molecule type" value="Genomic_DNA"/>
</dbReference>
<reference evidence="2 3" key="1">
    <citation type="journal article" date="2024" name="J. Plant Pathol.">
        <title>Sequence and assembly of the genome of Seiridium unicorne, isolate CBS 538.82, causal agent of cypress canker disease.</title>
        <authorList>
            <person name="Scali E."/>
            <person name="Rocca G.D."/>
            <person name="Danti R."/>
            <person name="Garbelotto M."/>
            <person name="Barberini S."/>
            <person name="Baroncelli R."/>
            <person name="Emiliani G."/>
        </authorList>
    </citation>
    <scope>NUCLEOTIDE SEQUENCE [LARGE SCALE GENOMIC DNA]</scope>
    <source>
        <strain evidence="2 3">BM-138-508</strain>
    </source>
</reference>
<evidence type="ECO:0000313" key="2">
    <source>
        <dbReference type="EMBL" id="KAK9424199.1"/>
    </source>
</evidence>
<dbReference type="Proteomes" id="UP001408356">
    <property type="component" value="Unassembled WGS sequence"/>
</dbReference>
<sequence>MAYGIMWSAAGFGGVVLPLLRESVLLNIYGFQNTMRIWAGILAAFPVLGNNASEAVRYAIRSLSDVCTPLAEKCCSGVRLFLTSDLPALVCSILARSIKFMSALTVLLLSIAATMGSIMMGTLTDRLHVTTCITMSIIGTATGVFLIWGLSSSLPVLCVFCIVYGFFARGWTSIWPGIMRGMARQGESMGHYVDPTMVLGWLCVGRGDGNIVSGPLGDSLLIGGKAWIGHVGAGWEWVRKLDCLHREDSIGRRKQFCLEMRWDIAESYGLVILNNTILCLPLSMDLQVP</sequence>
<protein>
    <submittedName>
        <fullName evidence="2">Major facilitator superfamily (MFS) profile domain-containing protein</fullName>
    </submittedName>
</protein>
<evidence type="ECO:0000256" key="1">
    <source>
        <dbReference type="SAM" id="Phobius"/>
    </source>
</evidence>